<dbReference type="AlphaFoldDB" id="A0A811U5G4"/>
<accession>A0A811U5G4</accession>
<sequence>MEVCYVILNSLPVYRSISRRTLTHAQGTYVEATEGRYIIDNRQHTHNAVDGKTDTEGNDQFSKHERPTSINIIATTTCIIVDGRCNGNKKMQQFYLNLLFYNLADMHVI</sequence>
<dbReference type="Proteomes" id="UP000606786">
    <property type="component" value="Unassembled WGS sequence"/>
</dbReference>
<name>A0A811U5G4_CERCA</name>
<reference evidence="1" key="1">
    <citation type="submission" date="2020-11" db="EMBL/GenBank/DDBJ databases">
        <authorList>
            <person name="Whitehead M."/>
        </authorList>
    </citation>
    <scope>NUCLEOTIDE SEQUENCE</scope>
    <source>
        <strain evidence="1">EGII</strain>
    </source>
</reference>
<proteinExistence type="predicted"/>
<evidence type="ECO:0000313" key="1">
    <source>
        <dbReference type="EMBL" id="CAD6993991.1"/>
    </source>
</evidence>
<comment type="caution">
    <text evidence="1">The sequence shown here is derived from an EMBL/GenBank/DDBJ whole genome shotgun (WGS) entry which is preliminary data.</text>
</comment>
<dbReference type="EMBL" id="CAJHJT010000001">
    <property type="protein sequence ID" value="CAD6993991.1"/>
    <property type="molecule type" value="Genomic_DNA"/>
</dbReference>
<gene>
    <name evidence="1" type="ORF">CCAP1982_LOCUS2773</name>
</gene>
<organism evidence="1 2">
    <name type="scientific">Ceratitis capitata</name>
    <name type="common">Mediterranean fruit fly</name>
    <name type="synonym">Tephritis capitata</name>
    <dbReference type="NCBI Taxonomy" id="7213"/>
    <lineage>
        <taxon>Eukaryota</taxon>
        <taxon>Metazoa</taxon>
        <taxon>Ecdysozoa</taxon>
        <taxon>Arthropoda</taxon>
        <taxon>Hexapoda</taxon>
        <taxon>Insecta</taxon>
        <taxon>Pterygota</taxon>
        <taxon>Neoptera</taxon>
        <taxon>Endopterygota</taxon>
        <taxon>Diptera</taxon>
        <taxon>Brachycera</taxon>
        <taxon>Muscomorpha</taxon>
        <taxon>Tephritoidea</taxon>
        <taxon>Tephritidae</taxon>
        <taxon>Ceratitis</taxon>
        <taxon>Ceratitis</taxon>
    </lineage>
</organism>
<evidence type="ECO:0000313" key="2">
    <source>
        <dbReference type="Proteomes" id="UP000606786"/>
    </source>
</evidence>
<protein>
    <submittedName>
        <fullName evidence="1">(Mediterranean fruit fly) hypothetical protein</fullName>
    </submittedName>
</protein>
<keyword evidence="2" id="KW-1185">Reference proteome</keyword>